<dbReference type="SUPFAM" id="SSF52540">
    <property type="entry name" value="P-loop containing nucleoside triphosphate hydrolases"/>
    <property type="match status" value="1"/>
</dbReference>
<dbReference type="EMBL" id="JAULSU010000007">
    <property type="protein sequence ID" value="KAK0611712.1"/>
    <property type="molecule type" value="Genomic_DNA"/>
</dbReference>
<comment type="caution">
    <text evidence="1">The sequence shown here is derived from an EMBL/GenBank/DDBJ whole genome shotgun (WGS) entry which is preliminary data.</text>
</comment>
<dbReference type="AlphaFoldDB" id="A0AA39WAE3"/>
<evidence type="ECO:0000313" key="2">
    <source>
        <dbReference type="Proteomes" id="UP001175000"/>
    </source>
</evidence>
<protein>
    <recommendedName>
        <fullName evidence="3">G domain-containing protein</fullName>
    </recommendedName>
</protein>
<accession>A0AA39WAE3</accession>
<sequence length="222" mass="24507">MSAPSVILLLGPMRSGKTAFVRRLTGKGDEGIPTSECKTYDATLSGKVYRIIDTPGFDDSPRANLSVLKDIAAELSRMNKQRLTVGGVIYFHRITDLRLTGSARINIEIFERICGAQFLPRSVFVTSMWNMIDNLDRAKYEKLDASLRQKYGRLRSKFLKFESDKTNSAQTVLLAAASSRAGQPPQLEAEVIRSGLSASSVRKTEAGKVIVREMNKSSCAIL</sequence>
<gene>
    <name evidence="1" type="ORF">B0T14DRAFT_500755</name>
</gene>
<keyword evidence="2" id="KW-1185">Reference proteome</keyword>
<evidence type="ECO:0008006" key="3">
    <source>
        <dbReference type="Google" id="ProtNLM"/>
    </source>
</evidence>
<dbReference type="Gene3D" id="3.40.50.300">
    <property type="entry name" value="P-loop containing nucleotide triphosphate hydrolases"/>
    <property type="match status" value="1"/>
</dbReference>
<dbReference type="CDD" id="cd00882">
    <property type="entry name" value="Ras_like_GTPase"/>
    <property type="match status" value="1"/>
</dbReference>
<evidence type="ECO:0000313" key="1">
    <source>
        <dbReference type="EMBL" id="KAK0611712.1"/>
    </source>
</evidence>
<dbReference type="Proteomes" id="UP001175000">
    <property type="component" value="Unassembled WGS sequence"/>
</dbReference>
<reference evidence="1" key="1">
    <citation type="submission" date="2023-06" db="EMBL/GenBank/DDBJ databases">
        <title>Genome-scale phylogeny and comparative genomics of the fungal order Sordariales.</title>
        <authorList>
            <consortium name="Lawrence Berkeley National Laboratory"/>
            <person name="Hensen N."/>
            <person name="Bonometti L."/>
            <person name="Westerberg I."/>
            <person name="Brannstrom I.O."/>
            <person name="Guillou S."/>
            <person name="Cros-Aarteil S."/>
            <person name="Calhoun S."/>
            <person name="Haridas S."/>
            <person name="Kuo A."/>
            <person name="Mondo S."/>
            <person name="Pangilinan J."/>
            <person name="Riley R."/>
            <person name="Labutti K."/>
            <person name="Andreopoulos B."/>
            <person name="Lipzen A."/>
            <person name="Chen C."/>
            <person name="Yanf M."/>
            <person name="Daum C."/>
            <person name="Ng V."/>
            <person name="Clum A."/>
            <person name="Steindorff A."/>
            <person name="Ohm R."/>
            <person name="Martin F."/>
            <person name="Silar P."/>
            <person name="Natvig D."/>
            <person name="Lalanne C."/>
            <person name="Gautier V."/>
            <person name="Ament-Velasquez S.L."/>
            <person name="Kruys A."/>
            <person name="Hutchinson M.I."/>
            <person name="Powell A.J."/>
            <person name="Barry K."/>
            <person name="Miller A.N."/>
            <person name="Grigoriev I.V."/>
            <person name="Debuchy R."/>
            <person name="Gladieux P."/>
            <person name="Thoren M.H."/>
            <person name="Johannesson H."/>
        </authorList>
    </citation>
    <scope>NUCLEOTIDE SEQUENCE</scope>
    <source>
        <strain evidence="1">CBS 606.72</strain>
    </source>
</reference>
<proteinExistence type="predicted"/>
<organism evidence="1 2">
    <name type="scientific">Immersiella caudata</name>
    <dbReference type="NCBI Taxonomy" id="314043"/>
    <lineage>
        <taxon>Eukaryota</taxon>
        <taxon>Fungi</taxon>
        <taxon>Dikarya</taxon>
        <taxon>Ascomycota</taxon>
        <taxon>Pezizomycotina</taxon>
        <taxon>Sordariomycetes</taxon>
        <taxon>Sordariomycetidae</taxon>
        <taxon>Sordariales</taxon>
        <taxon>Lasiosphaeriaceae</taxon>
        <taxon>Immersiella</taxon>
    </lineage>
</organism>
<dbReference type="InterPro" id="IPR027417">
    <property type="entry name" value="P-loop_NTPase"/>
</dbReference>
<name>A0AA39WAE3_9PEZI</name>